<dbReference type="Gene3D" id="3.40.630.30">
    <property type="match status" value="1"/>
</dbReference>
<gene>
    <name evidence="2" type="ORF">GN277_19770</name>
</gene>
<evidence type="ECO:0000313" key="2">
    <source>
        <dbReference type="EMBL" id="MXP77520.1"/>
    </source>
</evidence>
<dbReference type="Pfam" id="PF00583">
    <property type="entry name" value="Acetyltransf_1"/>
    <property type="match status" value="1"/>
</dbReference>
<feature type="domain" description="N-acetyltransferase" evidence="1">
    <location>
        <begin position="136"/>
        <end position="199"/>
    </location>
</feature>
<reference evidence="2 3" key="1">
    <citation type="submission" date="2019-12" db="EMBL/GenBank/DDBJ databases">
        <title>Sporaefaciens musculi gen. nov., sp. nov., a novel bacterium isolated from the caecum of an obese mouse.</title>
        <authorList>
            <person name="Rasmussen T.S."/>
            <person name="Streidl T."/>
            <person name="Hitch T.C.A."/>
            <person name="Wortmann E."/>
            <person name="Deptula P."/>
            <person name="Hansen M."/>
            <person name="Nielsen D.S."/>
            <person name="Clavel T."/>
            <person name="Vogensen F.K."/>
        </authorList>
    </citation>
    <scope>NUCLEOTIDE SEQUENCE [LARGE SCALE GENOMIC DNA]</scope>
    <source>
        <strain evidence="2 3">WCA-9-b2</strain>
    </source>
</reference>
<keyword evidence="2" id="KW-0808">Transferase</keyword>
<dbReference type="EMBL" id="WUQX01000001">
    <property type="protein sequence ID" value="MXP77520.1"/>
    <property type="molecule type" value="Genomic_DNA"/>
</dbReference>
<organism evidence="2 3">
    <name type="scientific">Sporofaciens musculi</name>
    <dbReference type="NCBI Taxonomy" id="2681861"/>
    <lineage>
        <taxon>Bacteria</taxon>
        <taxon>Bacillati</taxon>
        <taxon>Bacillota</taxon>
        <taxon>Clostridia</taxon>
        <taxon>Lachnospirales</taxon>
        <taxon>Lachnospiraceae</taxon>
        <taxon>Sporofaciens</taxon>
    </lineage>
</organism>
<protein>
    <submittedName>
        <fullName evidence="2">GNAT family N-acetyltransferase</fullName>
    </submittedName>
</protein>
<dbReference type="InterPro" id="IPR016181">
    <property type="entry name" value="Acyl_CoA_acyltransferase"/>
</dbReference>
<sequence length="251" mass="28249">MNMKMIIKKKMEELLSKEFYCSPNELNGKSTVYTVNFNAKQPYIKILAYRNCIVVCTSENLHYKVRELLQSKNRDEIFELPLVYGQTIHYVPNDNYSEDVLISSNCECEYLFGRDILSLTGLTGFENSLAYDENGSTSTKGVYIAKDNNKIIGVAGAAESSTDGVWEIGIDVMEEYRNAKLGTYLVRGLTKELLARNIIPFYSASITNIGSQMVASRCDYIPLWVDTFGTILDGSSVYNDMVEGLSLEFAE</sequence>
<evidence type="ECO:0000259" key="1">
    <source>
        <dbReference type="Pfam" id="PF00583"/>
    </source>
</evidence>
<evidence type="ECO:0000313" key="3">
    <source>
        <dbReference type="Proteomes" id="UP000460412"/>
    </source>
</evidence>
<keyword evidence="3" id="KW-1185">Reference proteome</keyword>
<dbReference type="Proteomes" id="UP000460412">
    <property type="component" value="Unassembled WGS sequence"/>
</dbReference>
<comment type="caution">
    <text evidence="2">The sequence shown here is derived from an EMBL/GenBank/DDBJ whole genome shotgun (WGS) entry which is preliminary data.</text>
</comment>
<dbReference type="InterPro" id="IPR000182">
    <property type="entry name" value="GNAT_dom"/>
</dbReference>
<dbReference type="SUPFAM" id="SSF55729">
    <property type="entry name" value="Acyl-CoA N-acyltransferases (Nat)"/>
    <property type="match status" value="1"/>
</dbReference>
<dbReference type="GO" id="GO:0016747">
    <property type="term" value="F:acyltransferase activity, transferring groups other than amino-acyl groups"/>
    <property type="evidence" value="ECO:0007669"/>
    <property type="project" value="InterPro"/>
</dbReference>
<proteinExistence type="predicted"/>
<accession>A0A7X3MJE5</accession>
<dbReference type="RefSeq" id="WP_159752902.1">
    <property type="nucleotide sequence ID" value="NZ_WUQX01000001.1"/>
</dbReference>
<name>A0A7X3MJE5_9FIRM</name>
<dbReference type="AlphaFoldDB" id="A0A7X3MJE5"/>
<dbReference type="CDD" id="cd04301">
    <property type="entry name" value="NAT_SF"/>
    <property type="match status" value="1"/>
</dbReference>